<keyword evidence="3" id="KW-1185">Reference proteome</keyword>
<feature type="compositionally biased region" description="Basic and acidic residues" evidence="1">
    <location>
        <begin position="193"/>
        <end position="215"/>
    </location>
</feature>
<gene>
    <name evidence="2" type="ORF">TRICI_005961</name>
</gene>
<feature type="compositionally biased region" description="Polar residues" evidence="1">
    <location>
        <begin position="226"/>
        <end position="236"/>
    </location>
</feature>
<feature type="compositionally biased region" description="Acidic residues" evidence="1">
    <location>
        <begin position="116"/>
        <end position="135"/>
    </location>
</feature>
<comment type="caution">
    <text evidence="2">The sequence shown here is derived from an EMBL/GenBank/DDBJ whole genome shotgun (WGS) entry which is preliminary data.</text>
</comment>
<evidence type="ECO:0000313" key="2">
    <source>
        <dbReference type="EMBL" id="KAA8902011.1"/>
    </source>
</evidence>
<feature type="region of interest" description="Disordered" evidence="1">
    <location>
        <begin position="193"/>
        <end position="275"/>
    </location>
</feature>
<protein>
    <submittedName>
        <fullName evidence="2">Uncharacterized protein</fullName>
    </submittedName>
</protein>
<proteinExistence type="predicted"/>
<accession>A0A642UN13</accession>
<dbReference type="Proteomes" id="UP000761534">
    <property type="component" value="Unassembled WGS sequence"/>
</dbReference>
<evidence type="ECO:0000256" key="1">
    <source>
        <dbReference type="SAM" id="MobiDB-lite"/>
    </source>
</evidence>
<dbReference type="AlphaFoldDB" id="A0A642UN13"/>
<sequence>MFPGGTPPDPQGSLRSRLWDLFDEASQSHGGAGGRPLQMIPINGLIREIRYDCTRRLFDLVADVAFREHDGGAVELDGVDDLLAEPDGEGDEGDDGPVGERVPVEVAEVRGRAEGEGAEVEADEEELVEGAEDEERGGARVVEVEDLAALADLLVGGRARGQHGVHVHVVRGQIQTHQQLEQHRPPRIRHAQVADERRRRAPVRDHVQHRAEAGRLAKAPRRRPVQSVQNARQPVQNRAVLRVPPHVVEGRQRKHDPHVSNQVRDVQKHPRRGQC</sequence>
<evidence type="ECO:0000313" key="3">
    <source>
        <dbReference type="Proteomes" id="UP000761534"/>
    </source>
</evidence>
<dbReference type="VEuPathDB" id="FungiDB:TRICI_005961"/>
<feature type="region of interest" description="Disordered" evidence="1">
    <location>
        <begin position="112"/>
        <end position="136"/>
    </location>
</feature>
<dbReference type="EMBL" id="SWFS01000476">
    <property type="protein sequence ID" value="KAA8902011.1"/>
    <property type="molecule type" value="Genomic_DNA"/>
</dbReference>
<reference evidence="2" key="1">
    <citation type="journal article" date="2019" name="G3 (Bethesda)">
        <title>Genome Assemblies of Two Rare Opportunistic Yeast Pathogens: Diutina rugosa (syn. Candida rugosa) and Trichomonascus ciferrii (syn. Candida ciferrii).</title>
        <authorList>
            <person name="Mixao V."/>
            <person name="Saus E."/>
            <person name="Hansen A.P."/>
            <person name="Lass-Florl C."/>
            <person name="Gabaldon T."/>
        </authorList>
    </citation>
    <scope>NUCLEOTIDE SEQUENCE</scope>
    <source>
        <strain evidence="2">CBS 4856</strain>
    </source>
</reference>
<organism evidence="2 3">
    <name type="scientific">Trichomonascus ciferrii</name>
    <dbReference type="NCBI Taxonomy" id="44093"/>
    <lineage>
        <taxon>Eukaryota</taxon>
        <taxon>Fungi</taxon>
        <taxon>Dikarya</taxon>
        <taxon>Ascomycota</taxon>
        <taxon>Saccharomycotina</taxon>
        <taxon>Dipodascomycetes</taxon>
        <taxon>Dipodascales</taxon>
        <taxon>Trichomonascaceae</taxon>
        <taxon>Trichomonascus</taxon>
        <taxon>Trichomonascus ciferrii complex</taxon>
    </lineage>
</organism>
<name>A0A642UN13_9ASCO</name>